<reference evidence="1" key="1">
    <citation type="submission" date="2023-07" db="EMBL/GenBank/DDBJ databases">
        <title>draft genome sequence of fig (Ficus carica).</title>
        <authorList>
            <person name="Takahashi T."/>
            <person name="Nishimura K."/>
        </authorList>
    </citation>
    <scope>NUCLEOTIDE SEQUENCE</scope>
</reference>
<evidence type="ECO:0000313" key="2">
    <source>
        <dbReference type="Proteomes" id="UP001187192"/>
    </source>
</evidence>
<dbReference type="Proteomes" id="UP001187192">
    <property type="component" value="Unassembled WGS sequence"/>
</dbReference>
<evidence type="ECO:0008006" key="3">
    <source>
        <dbReference type="Google" id="ProtNLM"/>
    </source>
</evidence>
<accession>A0AA88JB33</accession>
<protein>
    <recommendedName>
        <fullName evidence="3">Retrotransposon gag domain-containing protein</fullName>
    </recommendedName>
</protein>
<keyword evidence="2" id="KW-1185">Reference proteome</keyword>
<sequence length="185" mass="21448">MEPLTYDGTRRTMTLAEWLHDMETIFRVCHIEAHLQVMLASRCLAGDAHIWWLTLGDPEIPGASWANFCALIISRYGPLPGEEANMPYRDPGIYNNMYMRRYSNYVVAWHAYPNESMGHCCQRFQDAMLPYIPRDIDRPKLQALHILRRGLPPEVGQYTPPPIIEMTLDNMIDTIMEAEIRAHML</sequence>
<evidence type="ECO:0000313" key="1">
    <source>
        <dbReference type="EMBL" id="GMN67639.1"/>
    </source>
</evidence>
<organism evidence="1 2">
    <name type="scientific">Ficus carica</name>
    <name type="common">Common fig</name>
    <dbReference type="NCBI Taxonomy" id="3494"/>
    <lineage>
        <taxon>Eukaryota</taxon>
        <taxon>Viridiplantae</taxon>
        <taxon>Streptophyta</taxon>
        <taxon>Embryophyta</taxon>
        <taxon>Tracheophyta</taxon>
        <taxon>Spermatophyta</taxon>
        <taxon>Magnoliopsida</taxon>
        <taxon>eudicotyledons</taxon>
        <taxon>Gunneridae</taxon>
        <taxon>Pentapetalae</taxon>
        <taxon>rosids</taxon>
        <taxon>fabids</taxon>
        <taxon>Rosales</taxon>
        <taxon>Moraceae</taxon>
        <taxon>Ficeae</taxon>
        <taxon>Ficus</taxon>
    </lineage>
</organism>
<dbReference type="EMBL" id="BTGU01000480">
    <property type="protein sequence ID" value="GMN67639.1"/>
    <property type="molecule type" value="Genomic_DNA"/>
</dbReference>
<gene>
    <name evidence="1" type="ORF">TIFTF001_036700</name>
</gene>
<proteinExistence type="predicted"/>
<dbReference type="AlphaFoldDB" id="A0AA88JB33"/>
<comment type="caution">
    <text evidence="1">The sequence shown here is derived from an EMBL/GenBank/DDBJ whole genome shotgun (WGS) entry which is preliminary data.</text>
</comment>
<name>A0AA88JB33_FICCA</name>